<dbReference type="SUPFAM" id="SSF53448">
    <property type="entry name" value="Nucleotide-diphospho-sugar transferases"/>
    <property type="match status" value="1"/>
</dbReference>
<protein>
    <recommendedName>
        <fullName evidence="4">Capsule polysaccharide biosynthesis protein</fullName>
    </recommendedName>
</protein>
<feature type="region of interest" description="Disordered" evidence="1">
    <location>
        <begin position="1"/>
        <end position="24"/>
    </location>
</feature>
<dbReference type="Proteomes" id="UP000236546">
    <property type="component" value="Unassembled WGS sequence"/>
</dbReference>
<dbReference type="Pfam" id="PF05704">
    <property type="entry name" value="Caps_synth"/>
    <property type="match status" value="1"/>
</dbReference>
<dbReference type="InterPro" id="IPR008441">
    <property type="entry name" value="AfumC-like_glycosyl_Trfase"/>
</dbReference>
<dbReference type="InterPro" id="IPR029044">
    <property type="entry name" value="Nucleotide-diphossugar_trans"/>
</dbReference>
<dbReference type="AlphaFoldDB" id="A0A2K0TE73"/>
<evidence type="ECO:0008006" key="4">
    <source>
        <dbReference type="Google" id="ProtNLM"/>
    </source>
</evidence>
<proteinExistence type="predicted"/>
<sequence length="426" mass="48489">MSPSTSRLYPPIAPPIITNPPDPSTLPPGLVPVSPIITDHRSDEEISAWLTTRHAVSSDKNVWAFWHSGFLSMRPWCRRNVINWVRRLGPDWTVHVVDLVDGSETNVLRHFVPESLLPDALLNGTMDGPSVGQHSGDLVRLPLLWLYGGVWLDAGTLLFRHIDDICWRQIEDPATPYEMAGFVLRLRPDEDAMINGFIAAKRNNPFIKRWHDIYLTMWKGVTNADGFHKHPLLRHLPLLNPPLSKSKLELDVTMESFTDYLAHFVALERLRKLVDPSDGFDGPKYYRENILFAKAMQETYYVQPKTKWSGPQQLGYLTTRRDGLDGSESDEVREKWLEAQEFVHDALANSSTMKLSHGHPGGKDFLADLLDQPQNEGADCEPSTFGGYLRWGSVHLNQTREMIPYKIDNSQEKVYHIGVLEPVEKE</sequence>
<evidence type="ECO:0000313" key="2">
    <source>
        <dbReference type="EMBL" id="PNP43797.1"/>
    </source>
</evidence>
<dbReference type="EMBL" id="MTYH01000036">
    <property type="protein sequence ID" value="PNP43797.1"/>
    <property type="molecule type" value="Genomic_DNA"/>
</dbReference>
<feature type="compositionally biased region" description="Pro residues" evidence="1">
    <location>
        <begin position="11"/>
        <end position="24"/>
    </location>
</feature>
<organism evidence="2 3">
    <name type="scientific">Trichoderma gamsii</name>
    <dbReference type="NCBI Taxonomy" id="398673"/>
    <lineage>
        <taxon>Eukaryota</taxon>
        <taxon>Fungi</taxon>
        <taxon>Dikarya</taxon>
        <taxon>Ascomycota</taxon>
        <taxon>Pezizomycotina</taxon>
        <taxon>Sordariomycetes</taxon>
        <taxon>Hypocreomycetidae</taxon>
        <taxon>Hypocreales</taxon>
        <taxon>Hypocreaceae</taxon>
        <taxon>Trichoderma</taxon>
    </lineage>
</organism>
<evidence type="ECO:0000256" key="1">
    <source>
        <dbReference type="SAM" id="MobiDB-lite"/>
    </source>
</evidence>
<dbReference type="GO" id="GO:0016757">
    <property type="term" value="F:glycosyltransferase activity"/>
    <property type="evidence" value="ECO:0007669"/>
    <property type="project" value="InterPro"/>
</dbReference>
<dbReference type="OrthoDB" id="409543at2759"/>
<comment type="caution">
    <text evidence="2">The sequence shown here is derived from an EMBL/GenBank/DDBJ whole genome shotgun (WGS) entry which is preliminary data.</text>
</comment>
<name>A0A2K0TE73_9HYPO</name>
<reference evidence="2 3" key="1">
    <citation type="submission" date="2017-02" db="EMBL/GenBank/DDBJ databases">
        <title>Genomes of Trichoderma spp. with biocontrol activity.</title>
        <authorList>
            <person name="Gardiner D."/>
            <person name="Kazan K."/>
            <person name="Vos C."/>
            <person name="Harvey P."/>
        </authorList>
    </citation>
    <scope>NUCLEOTIDE SEQUENCE [LARGE SCALE GENOMIC DNA]</scope>
    <source>
        <strain evidence="2 3">A5MH</strain>
    </source>
</reference>
<accession>A0A2K0TE73</accession>
<dbReference type="Gene3D" id="3.90.550.20">
    <property type="match status" value="1"/>
</dbReference>
<evidence type="ECO:0000313" key="3">
    <source>
        <dbReference type="Proteomes" id="UP000236546"/>
    </source>
</evidence>
<gene>
    <name evidence="2" type="ORF">TGAMA5MH_04079</name>
</gene>